<proteinExistence type="predicted"/>
<accession>A0ABP6RPY8</accession>
<dbReference type="EMBL" id="BAAAYK010000038">
    <property type="protein sequence ID" value="GAA3355526.1"/>
    <property type="molecule type" value="Genomic_DNA"/>
</dbReference>
<evidence type="ECO:0000313" key="2">
    <source>
        <dbReference type="EMBL" id="GAA3355526.1"/>
    </source>
</evidence>
<dbReference type="RefSeq" id="WP_344925279.1">
    <property type="nucleotide sequence ID" value="NZ_BAAAYK010000038.1"/>
</dbReference>
<evidence type="ECO:0000259" key="1">
    <source>
        <dbReference type="Pfam" id="PF04149"/>
    </source>
</evidence>
<dbReference type="Pfam" id="PF04149">
    <property type="entry name" value="DUF397"/>
    <property type="match status" value="1"/>
</dbReference>
<gene>
    <name evidence="2" type="ORF">GCM10020366_16010</name>
</gene>
<name>A0ABP6RPY8_9PSEU</name>
<keyword evidence="3" id="KW-1185">Reference proteome</keyword>
<feature type="domain" description="DUF397" evidence="1">
    <location>
        <begin position="90"/>
        <end position="141"/>
    </location>
</feature>
<dbReference type="Proteomes" id="UP001500483">
    <property type="component" value="Unassembled WGS sequence"/>
</dbReference>
<comment type="caution">
    <text evidence="2">The sequence shown here is derived from an EMBL/GenBank/DDBJ whole genome shotgun (WGS) entry which is preliminary data.</text>
</comment>
<sequence>MAFPVVRCSGGGTELGRGPMRCHARSMGCPGSGDGWRKSSRSATTANCVEIAFGWRKSTRSNSTANCVEIAFGWRKSSRSADTANCVEVGWRKSSRSASTANCVEVAADGRVVAVRDSKSPDTGLLVFAAHHWIRFLASLRT</sequence>
<organism evidence="2 3">
    <name type="scientific">Saccharopolyspora gregorii</name>
    <dbReference type="NCBI Taxonomy" id="33914"/>
    <lineage>
        <taxon>Bacteria</taxon>
        <taxon>Bacillati</taxon>
        <taxon>Actinomycetota</taxon>
        <taxon>Actinomycetes</taxon>
        <taxon>Pseudonocardiales</taxon>
        <taxon>Pseudonocardiaceae</taxon>
        <taxon>Saccharopolyspora</taxon>
    </lineage>
</organism>
<reference evidence="3" key="1">
    <citation type="journal article" date="2019" name="Int. J. Syst. Evol. Microbiol.">
        <title>The Global Catalogue of Microorganisms (GCM) 10K type strain sequencing project: providing services to taxonomists for standard genome sequencing and annotation.</title>
        <authorList>
            <consortium name="The Broad Institute Genomics Platform"/>
            <consortium name="The Broad Institute Genome Sequencing Center for Infectious Disease"/>
            <person name="Wu L."/>
            <person name="Ma J."/>
        </authorList>
    </citation>
    <scope>NUCLEOTIDE SEQUENCE [LARGE SCALE GENOMIC DNA]</scope>
    <source>
        <strain evidence="3">JCM 9687</strain>
    </source>
</reference>
<protein>
    <recommendedName>
        <fullName evidence="1">DUF397 domain-containing protein</fullName>
    </recommendedName>
</protein>
<evidence type="ECO:0000313" key="3">
    <source>
        <dbReference type="Proteomes" id="UP001500483"/>
    </source>
</evidence>
<dbReference type="InterPro" id="IPR007278">
    <property type="entry name" value="DUF397"/>
</dbReference>